<feature type="region of interest" description="Disordered" evidence="1">
    <location>
        <begin position="1"/>
        <end position="29"/>
    </location>
</feature>
<name>A0A5S4G1M7_9ACTN</name>
<dbReference type="OrthoDB" id="2518538at2"/>
<evidence type="ECO:0000256" key="1">
    <source>
        <dbReference type="SAM" id="MobiDB-lite"/>
    </source>
</evidence>
<comment type="caution">
    <text evidence="2">The sequence shown here is derived from an EMBL/GenBank/DDBJ whole genome shotgun (WGS) entry which is preliminary data.</text>
</comment>
<proteinExistence type="predicted"/>
<evidence type="ECO:0000313" key="3">
    <source>
        <dbReference type="Proteomes" id="UP000306628"/>
    </source>
</evidence>
<dbReference type="AlphaFoldDB" id="A0A5S4G1M7"/>
<organism evidence="2 3">
    <name type="scientific">Nonomuraea zeae</name>
    <dbReference type="NCBI Taxonomy" id="1642303"/>
    <lineage>
        <taxon>Bacteria</taxon>
        <taxon>Bacillati</taxon>
        <taxon>Actinomycetota</taxon>
        <taxon>Actinomycetes</taxon>
        <taxon>Streptosporangiales</taxon>
        <taxon>Streptosporangiaceae</taxon>
        <taxon>Nonomuraea</taxon>
    </lineage>
</organism>
<dbReference type="EMBL" id="VCKX01000188">
    <property type="protein sequence ID" value="TMR26742.1"/>
    <property type="molecule type" value="Genomic_DNA"/>
</dbReference>
<evidence type="ECO:0000313" key="2">
    <source>
        <dbReference type="EMBL" id="TMR26742.1"/>
    </source>
</evidence>
<reference evidence="2 3" key="1">
    <citation type="submission" date="2019-05" db="EMBL/GenBank/DDBJ databases">
        <title>Draft genome sequence of Nonomuraea zeae DSM 100528.</title>
        <authorList>
            <person name="Saricaoglu S."/>
            <person name="Isik K."/>
        </authorList>
    </citation>
    <scope>NUCLEOTIDE SEQUENCE [LARGE SCALE GENOMIC DNA]</scope>
    <source>
        <strain evidence="2 3">DSM 100528</strain>
    </source>
</reference>
<gene>
    <name evidence="2" type="ORF">ETD85_41430</name>
</gene>
<protein>
    <submittedName>
        <fullName evidence="2">Uncharacterized protein</fullName>
    </submittedName>
</protein>
<feature type="region of interest" description="Disordered" evidence="1">
    <location>
        <begin position="120"/>
        <end position="148"/>
    </location>
</feature>
<keyword evidence="3" id="KW-1185">Reference proteome</keyword>
<feature type="compositionally biased region" description="Gly residues" evidence="1">
    <location>
        <begin position="1"/>
        <end position="18"/>
    </location>
</feature>
<dbReference type="Proteomes" id="UP000306628">
    <property type="component" value="Unassembled WGS sequence"/>
</dbReference>
<accession>A0A5S4G1M7</accession>
<dbReference type="RefSeq" id="WP_138695307.1">
    <property type="nucleotide sequence ID" value="NZ_JBHSAZ010000107.1"/>
</dbReference>
<sequence>MSADPDGGGDPRGDGPGVGPASVPIHQGPDAVTCHQDLVRLLNLQFAQADASLRELQARADKAGGARLPRATCADMLAGRRFPKKAVMVAFLRACRVPGDQLPAWERAWDRLRVTRLPVHAESERPDETPGAPGEEEPAPISARPPTRAWGRRRAVLSAVSAVLGVAALAGVVVAQRMASPRAASGGSAAADPGHILSDDGRAFGPGGSSWFTVTVDPANAGVRLVRRMDAGVAMQYAVITVNGRPAAIWRPLPGDATYKWRDQVVTIPRALTEGRRTLAIGNTFMSSSLGFNEFRYVVEQHVGGSWAVADTLDVGLRHTASEAAHGYRIIGQGWADNQTFAYPPREEDWRVE</sequence>